<dbReference type="Pfam" id="PF00583">
    <property type="entry name" value="Acetyltransf_1"/>
    <property type="match status" value="1"/>
</dbReference>
<reference evidence="2 3" key="1">
    <citation type="submission" date="2021-08" db="EMBL/GenBank/DDBJ databases">
        <title>Draft Genome Sequence of Phanerochaete sordida strain YK-624.</title>
        <authorList>
            <person name="Mori T."/>
            <person name="Dohra H."/>
            <person name="Suzuki T."/>
            <person name="Kawagishi H."/>
            <person name="Hirai H."/>
        </authorList>
    </citation>
    <scope>NUCLEOTIDE SEQUENCE [LARGE SCALE GENOMIC DNA]</scope>
    <source>
        <strain evidence="2 3">YK-624</strain>
    </source>
</reference>
<feature type="domain" description="N-acetyltransferase" evidence="1">
    <location>
        <begin position="79"/>
        <end position="230"/>
    </location>
</feature>
<dbReference type="CDD" id="cd04301">
    <property type="entry name" value="NAT_SF"/>
    <property type="match status" value="1"/>
</dbReference>
<dbReference type="PANTHER" id="PTHR13170:SF16">
    <property type="entry name" value="PROTEIN O-GLCNACASE"/>
    <property type="match status" value="1"/>
</dbReference>
<protein>
    <submittedName>
        <fullName evidence="2">GNAT family N-acetyltransferase</fullName>
    </submittedName>
</protein>
<evidence type="ECO:0000259" key="1">
    <source>
        <dbReference type="PROSITE" id="PS51186"/>
    </source>
</evidence>
<proteinExistence type="predicted"/>
<gene>
    <name evidence="2" type="ORF">PsYK624_001470</name>
</gene>
<evidence type="ECO:0000313" key="3">
    <source>
        <dbReference type="Proteomes" id="UP000703269"/>
    </source>
</evidence>
<dbReference type="OrthoDB" id="9975416at2759"/>
<dbReference type="SUPFAM" id="SSF55729">
    <property type="entry name" value="Acyl-CoA N-acyltransferases (Nat)"/>
    <property type="match status" value="1"/>
</dbReference>
<organism evidence="2 3">
    <name type="scientific">Phanerochaete sordida</name>
    <dbReference type="NCBI Taxonomy" id="48140"/>
    <lineage>
        <taxon>Eukaryota</taxon>
        <taxon>Fungi</taxon>
        <taxon>Dikarya</taxon>
        <taxon>Basidiomycota</taxon>
        <taxon>Agaricomycotina</taxon>
        <taxon>Agaricomycetes</taxon>
        <taxon>Polyporales</taxon>
        <taxon>Phanerochaetaceae</taxon>
        <taxon>Phanerochaete</taxon>
    </lineage>
</organism>
<dbReference type="InterPro" id="IPR000182">
    <property type="entry name" value="GNAT_dom"/>
</dbReference>
<keyword evidence="3" id="KW-1185">Reference proteome</keyword>
<dbReference type="PROSITE" id="PS51186">
    <property type="entry name" value="GNAT"/>
    <property type="match status" value="1"/>
</dbReference>
<dbReference type="InterPro" id="IPR051822">
    <property type="entry name" value="Glycosyl_Hydrolase_84"/>
</dbReference>
<comment type="caution">
    <text evidence="2">The sequence shown here is derived from an EMBL/GenBank/DDBJ whole genome shotgun (WGS) entry which is preliminary data.</text>
</comment>
<dbReference type="AlphaFoldDB" id="A0A9P3L7W7"/>
<dbReference type="GO" id="GO:0016747">
    <property type="term" value="F:acyltransferase activity, transferring groups other than amino-acyl groups"/>
    <property type="evidence" value="ECO:0007669"/>
    <property type="project" value="InterPro"/>
</dbReference>
<sequence>MSKPASPKPTAPYIRRATLADSPALSYICLATADAGKSAEGNHSCGELPGLMFAEPYVHLLEGFGFVVADPSKGDTEEVVGYCLSTWDTKAFERGMLETWLPPYREKYPLAATRGEETEAEHLRNLTSEDKRYITIIHTYPWPASDVALAFSPAHMHIDILPAYQRQGWGKKLIGEVVRSLRDEKGLDTLWLGLDPRNLEAKKFYARLGFKDMPEAPGAVMGLRFEDWKD</sequence>
<name>A0A9P3L7W7_9APHY</name>
<accession>A0A9P3L7W7</accession>
<dbReference type="PANTHER" id="PTHR13170">
    <property type="entry name" value="O-GLCNACASE"/>
    <property type="match status" value="1"/>
</dbReference>
<evidence type="ECO:0000313" key="2">
    <source>
        <dbReference type="EMBL" id="GJE84072.1"/>
    </source>
</evidence>
<dbReference type="InterPro" id="IPR016181">
    <property type="entry name" value="Acyl_CoA_acyltransferase"/>
</dbReference>
<dbReference type="EMBL" id="BPQB01000001">
    <property type="protein sequence ID" value="GJE84072.1"/>
    <property type="molecule type" value="Genomic_DNA"/>
</dbReference>
<dbReference type="Gene3D" id="3.40.630.30">
    <property type="match status" value="1"/>
</dbReference>
<dbReference type="Proteomes" id="UP000703269">
    <property type="component" value="Unassembled WGS sequence"/>
</dbReference>